<reference evidence="1 2" key="1">
    <citation type="submission" date="2013-04" db="EMBL/GenBank/DDBJ databases">
        <title>Hyphomonas hirschiana VP5 Genome Sequencing.</title>
        <authorList>
            <person name="Lai Q."/>
            <person name="Shao Z."/>
        </authorList>
    </citation>
    <scope>NUCLEOTIDE SEQUENCE [LARGE SCALE GENOMIC DNA]</scope>
    <source>
        <strain evidence="1 2">VP5</strain>
    </source>
</reference>
<dbReference type="EMBL" id="ARYI01000001">
    <property type="protein sequence ID" value="KCZ96129.1"/>
    <property type="molecule type" value="Genomic_DNA"/>
</dbReference>
<dbReference type="InterPro" id="IPR007351">
    <property type="entry name" value="YjbR"/>
</dbReference>
<dbReference type="SUPFAM" id="SSF142906">
    <property type="entry name" value="YjbR-like"/>
    <property type="match status" value="1"/>
</dbReference>
<comment type="caution">
    <text evidence="1">The sequence shown here is derived from an EMBL/GenBank/DDBJ whole genome shotgun (WGS) entry which is preliminary data.</text>
</comment>
<proteinExistence type="predicted"/>
<dbReference type="Proteomes" id="UP000025061">
    <property type="component" value="Unassembled WGS sequence"/>
</dbReference>
<evidence type="ECO:0000313" key="1">
    <source>
        <dbReference type="EMBL" id="KCZ96129.1"/>
    </source>
</evidence>
<dbReference type="Pfam" id="PF04237">
    <property type="entry name" value="YjbR"/>
    <property type="match status" value="1"/>
</dbReference>
<sequence length="119" mass="12966">MTPARLRKHCLSLPGADCVVQWGDDQIYKIAGKMFAATDSACTRVSFKCSDEAFHVLVESGVGEPAPYLARAKWVQVSPAAMPPEELQMRLTQAYAIVRSKLTKKLQSALPPFDGGSLL</sequence>
<name>A0A059G0G4_9PROT</name>
<dbReference type="InterPro" id="IPR058532">
    <property type="entry name" value="YjbR/MT2646/Rv2570-like"/>
</dbReference>
<evidence type="ECO:0000313" key="2">
    <source>
        <dbReference type="Proteomes" id="UP000025061"/>
    </source>
</evidence>
<dbReference type="Gene3D" id="3.90.1150.30">
    <property type="match status" value="1"/>
</dbReference>
<dbReference type="OrthoDB" id="9804614at2"/>
<organism evidence="1 2">
    <name type="scientific">Hyphomonas hirschiana VP5</name>
    <dbReference type="NCBI Taxonomy" id="1280951"/>
    <lineage>
        <taxon>Bacteria</taxon>
        <taxon>Pseudomonadati</taxon>
        <taxon>Pseudomonadota</taxon>
        <taxon>Alphaproteobacteria</taxon>
        <taxon>Hyphomonadales</taxon>
        <taxon>Hyphomonadaceae</taxon>
        <taxon>Hyphomonas</taxon>
    </lineage>
</organism>
<dbReference type="PANTHER" id="PTHR35145">
    <property type="entry name" value="CYTOPLASMIC PROTEIN-RELATED"/>
    <property type="match status" value="1"/>
</dbReference>
<evidence type="ECO:0008006" key="3">
    <source>
        <dbReference type="Google" id="ProtNLM"/>
    </source>
</evidence>
<dbReference type="PANTHER" id="PTHR35145:SF1">
    <property type="entry name" value="CYTOPLASMIC PROTEIN"/>
    <property type="match status" value="1"/>
</dbReference>
<dbReference type="RefSeq" id="WP_011645960.1">
    <property type="nucleotide sequence ID" value="NZ_ARYI01000001.1"/>
</dbReference>
<dbReference type="PATRIC" id="fig|1280951.3.peg.117"/>
<accession>A0A059G0G4</accession>
<protein>
    <recommendedName>
        <fullName evidence="3">MmcQ/YjbR family DNA-binding protein</fullName>
    </recommendedName>
</protein>
<dbReference type="InterPro" id="IPR038056">
    <property type="entry name" value="YjbR-like_sf"/>
</dbReference>
<dbReference type="AlphaFoldDB" id="A0A059G0G4"/>
<gene>
    <name evidence="1" type="ORF">HHI_00580</name>
</gene>
<keyword evidence="2" id="KW-1185">Reference proteome</keyword>